<comment type="catalytic activity">
    <reaction evidence="8">
        <text>3,3',5'-triiodo-L-thyronine + 3'-phosphoadenylyl sulfate = 3,3',5'-triiodo-L-thyronine sulfate + adenosine 3',5'-bisphosphate + H(+)</text>
        <dbReference type="Rhea" id="RHEA:67888"/>
        <dbReference type="ChEBI" id="CHEBI:15378"/>
        <dbReference type="ChEBI" id="CHEBI:57261"/>
        <dbReference type="ChEBI" id="CHEBI:58339"/>
        <dbReference type="ChEBI" id="CHEBI:58343"/>
        <dbReference type="ChEBI" id="CHEBI:176513"/>
    </reaction>
    <physiologicalReaction direction="left-to-right" evidence="8">
        <dbReference type="Rhea" id="RHEA:67889"/>
    </physiologicalReaction>
</comment>
<evidence type="ECO:0000256" key="3">
    <source>
        <dbReference type="ARBA" id="ARBA00022490"/>
    </source>
</evidence>
<evidence type="ECO:0000256" key="10">
    <source>
        <dbReference type="RuleBase" id="RU361155"/>
    </source>
</evidence>
<dbReference type="SUPFAM" id="SSF52540">
    <property type="entry name" value="P-loop containing nucleoside triphosphate hydrolases"/>
    <property type="match status" value="1"/>
</dbReference>
<comment type="catalytic activity">
    <reaction evidence="9">
        <text>3,3'-diiodo-L-thyronine + 3'-phosphoadenylyl sulfate = 3,3'-diiodo-L-thyronine sulfate + adenosine 3',5'-bisphosphate + H(+)</text>
        <dbReference type="Rhea" id="RHEA:67892"/>
        <dbReference type="ChEBI" id="CHEBI:15378"/>
        <dbReference type="ChEBI" id="CHEBI:58339"/>
        <dbReference type="ChEBI" id="CHEBI:58343"/>
        <dbReference type="ChEBI" id="CHEBI:176514"/>
        <dbReference type="ChEBI" id="CHEBI:176515"/>
    </reaction>
    <physiologicalReaction direction="left-to-right" evidence="9">
        <dbReference type="Rhea" id="RHEA:67893"/>
    </physiologicalReaction>
</comment>
<comment type="catalytic activity">
    <reaction evidence="5">
        <text>4-ethylphenol + 3'-phosphoadenylyl sulfate = 4-ethylphenyl sulfate + adenosine 3',5'-bisphosphate + H(+)</text>
        <dbReference type="Rhea" id="RHEA:70607"/>
        <dbReference type="ChEBI" id="CHEBI:15378"/>
        <dbReference type="ChEBI" id="CHEBI:49584"/>
        <dbReference type="ChEBI" id="CHEBI:58339"/>
        <dbReference type="ChEBI" id="CHEBI:58343"/>
        <dbReference type="ChEBI" id="CHEBI:133681"/>
    </reaction>
    <physiologicalReaction direction="left-to-right" evidence="5">
        <dbReference type="Rhea" id="RHEA:70608"/>
    </physiologicalReaction>
</comment>
<dbReference type="Proteomes" id="UP000291022">
    <property type="component" value="Unassembled WGS sequence"/>
</dbReference>
<proteinExistence type="inferred from homology"/>
<evidence type="ECO:0000259" key="11">
    <source>
        <dbReference type="Pfam" id="PF00685"/>
    </source>
</evidence>
<comment type="catalytic activity">
    <reaction evidence="7">
        <text>3,3',5-triiodo-L-thyronine + 3'-phosphoadenylyl sulfate = 3,3',5-triiodo-L-thyronine sulfate + adenosine 3',5'-bisphosphate + H(+)</text>
        <dbReference type="Rhea" id="RHEA:67876"/>
        <dbReference type="ChEBI" id="CHEBI:15378"/>
        <dbReference type="ChEBI" id="CHEBI:58339"/>
        <dbReference type="ChEBI" id="CHEBI:58343"/>
        <dbReference type="ChEBI" id="CHEBI:176511"/>
        <dbReference type="ChEBI" id="CHEBI:533015"/>
    </reaction>
    <physiologicalReaction direction="left-to-right" evidence="7">
        <dbReference type="Rhea" id="RHEA:67877"/>
    </physiologicalReaction>
</comment>
<dbReference type="Gene3D" id="3.40.50.300">
    <property type="entry name" value="P-loop containing nucleotide triphosphate hydrolases"/>
    <property type="match status" value="1"/>
</dbReference>
<keyword evidence="4 10" id="KW-0808">Transferase</keyword>
<organism evidence="12 13">
    <name type="scientific">Ursus americanus</name>
    <name type="common">American black bear</name>
    <name type="synonym">Euarctos americanus</name>
    <dbReference type="NCBI Taxonomy" id="9643"/>
    <lineage>
        <taxon>Eukaryota</taxon>
        <taxon>Metazoa</taxon>
        <taxon>Chordata</taxon>
        <taxon>Craniata</taxon>
        <taxon>Vertebrata</taxon>
        <taxon>Euteleostomi</taxon>
        <taxon>Mammalia</taxon>
        <taxon>Eutheria</taxon>
        <taxon>Laurasiatheria</taxon>
        <taxon>Carnivora</taxon>
        <taxon>Caniformia</taxon>
        <taxon>Ursidae</taxon>
        <taxon>Ursus</taxon>
    </lineage>
</organism>
<dbReference type="InterPro" id="IPR000863">
    <property type="entry name" value="Sulfotransferase_dom"/>
</dbReference>
<comment type="similarity">
    <text evidence="2 10">Belongs to the sulfotransferase 1 family.</text>
</comment>
<dbReference type="GO" id="GO:0004062">
    <property type="term" value="F:aryl sulfotransferase activity"/>
    <property type="evidence" value="ECO:0007669"/>
    <property type="project" value="UniProtKB-EC"/>
</dbReference>
<keyword evidence="3" id="KW-0963">Cytoplasm</keyword>
<dbReference type="Ensembl" id="ENSUAMT00000017786.1">
    <property type="protein sequence ID" value="ENSUAMP00000015869.1"/>
    <property type="gene ID" value="ENSUAMG00000012674.1"/>
</dbReference>
<dbReference type="GeneTree" id="ENSGT00940000156772"/>
<dbReference type="OMA" id="HRSLFNI"/>
<dbReference type="Pfam" id="PF00685">
    <property type="entry name" value="Sulfotransfer_1"/>
    <property type="match status" value="1"/>
</dbReference>
<evidence type="ECO:0000256" key="7">
    <source>
        <dbReference type="ARBA" id="ARBA00093189"/>
    </source>
</evidence>
<comment type="catalytic activity">
    <reaction evidence="6">
        <text>a phenol + 3'-phosphoadenylyl sulfate = an aryl sulfate + adenosine 3',5'-bisphosphate + H(+)</text>
        <dbReference type="Rhea" id="RHEA:12164"/>
        <dbReference type="ChEBI" id="CHEBI:15378"/>
        <dbReference type="ChEBI" id="CHEBI:33853"/>
        <dbReference type="ChEBI" id="CHEBI:58339"/>
        <dbReference type="ChEBI" id="CHEBI:58343"/>
        <dbReference type="ChEBI" id="CHEBI:140317"/>
        <dbReference type="EC" id="2.8.2.1"/>
    </reaction>
    <physiologicalReaction direction="left-to-right" evidence="6">
        <dbReference type="Rhea" id="RHEA:12165"/>
    </physiologicalReaction>
</comment>
<dbReference type="STRING" id="9643.ENSUAMP00000015869"/>
<dbReference type="GO" id="GO:0005737">
    <property type="term" value="C:cytoplasm"/>
    <property type="evidence" value="ECO:0007669"/>
    <property type="project" value="UniProtKB-SubCell"/>
</dbReference>
<feature type="domain" description="Sulfotransferase" evidence="11">
    <location>
        <begin position="37"/>
        <end position="280"/>
    </location>
</feature>
<evidence type="ECO:0000313" key="13">
    <source>
        <dbReference type="Proteomes" id="UP000291022"/>
    </source>
</evidence>
<evidence type="ECO:0000256" key="1">
    <source>
        <dbReference type="ARBA" id="ARBA00004496"/>
    </source>
</evidence>
<reference evidence="12" key="2">
    <citation type="submission" date="2025-08" db="UniProtKB">
        <authorList>
            <consortium name="Ensembl"/>
        </authorList>
    </citation>
    <scope>IDENTIFICATION</scope>
</reference>
<evidence type="ECO:0000256" key="2">
    <source>
        <dbReference type="ARBA" id="ARBA00005771"/>
    </source>
</evidence>
<name>A0A452RB44_URSAM</name>
<evidence type="ECO:0000313" key="12">
    <source>
        <dbReference type="Ensembl" id="ENSUAMP00000015869.1"/>
    </source>
</evidence>
<evidence type="ECO:0000256" key="4">
    <source>
        <dbReference type="ARBA" id="ARBA00022679"/>
    </source>
</evidence>
<reference evidence="13" key="1">
    <citation type="submission" date="2016-06" db="EMBL/GenBank/DDBJ databases">
        <title>De novo assembly and RNA-Seq shows season-dependent expression and editing in black bear kidneys.</title>
        <authorList>
            <person name="Korstanje R."/>
            <person name="Srivastava A."/>
            <person name="Sarsani V.K."/>
            <person name="Sheehan S.M."/>
            <person name="Seger R.L."/>
            <person name="Barter M.E."/>
            <person name="Lindqvist C."/>
            <person name="Brody L.C."/>
            <person name="Mullikin J.C."/>
        </authorList>
    </citation>
    <scope>NUCLEOTIDE SEQUENCE [LARGE SCALE GENOMIC DNA]</scope>
</reference>
<evidence type="ECO:0000256" key="5">
    <source>
        <dbReference type="ARBA" id="ARBA00048219"/>
    </source>
</evidence>
<comment type="subcellular location">
    <subcellularLocation>
        <location evidence="1">Cytoplasm</location>
    </subcellularLocation>
</comment>
<evidence type="ECO:0000256" key="9">
    <source>
        <dbReference type="ARBA" id="ARBA00093259"/>
    </source>
</evidence>
<reference evidence="12" key="3">
    <citation type="submission" date="2025-09" db="UniProtKB">
        <authorList>
            <consortium name="Ensembl"/>
        </authorList>
    </citation>
    <scope>IDENTIFICATION</scope>
</reference>
<dbReference type="GO" id="GO:0051923">
    <property type="term" value="P:sulfation"/>
    <property type="evidence" value="ECO:0007669"/>
    <property type="project" value="UniProtKB-ARBA"/>
</dbReference>
<accession>A0A452RB44</accession>
<dbReference type="EC" id="2.8.2.-" evidence="10"/>
<dbReference type="AlphaFoldDB" id="A0A452RB44"/>
<dbReference type="InterPro" id="IPR027417">
    <property type="entry name" value="P-loop_NTPase"/>
</dbReference>
<dbReference type="FunFam" id="3.40.50.300:FF:000433">
    <property type="entry name" value="Estrogen sulfotransferase"/>
    <property type="match status" value="1"/>
</dbReference>
<evidence type="ECO:0000256" key="6">
    <source>
        <dbReference type="ARBA" id="ARBA00052984"/>
    </source>
</evidence>
<dbReference type="PANTHER" id="PTHR11783">
    <property type="entry name" value="SULFOTRANSFERASE SULT"/>
    <property type="match status" value="1"/>
</dbReference>
<sequence>MEDTDRFLLKLKGYYFDRLSVDIGFIENLDDFEIREDDVFIVTYPKSGTIWLQQLLSLIYFEEHREGTGKLETVTRVPFFEYNFQKIDFGKRLSPRLFSTHLSYYLVPRGLKNKRAKIIYVYRNPKDVMCSNFHFEKNVKLQFTSTFEEFMKLFLEGRVLGSLWFDHIKGWYEHRSLFNIQFMTYEEMKQDLRGSVLKICKFLRKELSEEDMDTVVRQATFENMKYDPLANYDKIITTRIFIDTISLFFLPGTIGDWKSHMTVEQNESFDKIFHREMKDFPLKFIWDVNEDQNAEQGTKNLRKHIREEVH</sequence>
<protein>
    <recommendedName>
        <fullName evidence="10">Sulfotransferase</fullName>
        <ecNumber evidence="10">2.8.2.-</ecNumber>
    </recommendedName>
</protein>
<evidence type="ECO:0000256" key="8">
    <source>
        <dbReference type="ARBA" id="ARBA00093194"/>
    </source>
</evidence>
<keyword evidence="13" id="KW-1185">Reference proteome</keyword>